<dbReference type="EMBL" id="JARKHS020009403">
    <property type="protein sequence ID" value="KAK8779796.1"/>
    <property type="molecule type" value="Genomic_DNA"/>
</dbReference>
<proteinExistence type="predicted"/>
<dbReference type="Proteomes" id="UP001321473">
    <property type="component" value="Unassembled WGS sequence"/>
</dbReference>
<name>A0AAQ4EY65_AMBAM</name>
<evidence type="ECO:0000313" key="1">
    <source>
        <dbReference type="EMBL" id="KAK8779796.1"/>
    </source>
</evidence>
<sequence>MAFPRALKPQQAATAGFRERRIETWHSFEALPVGVRRRARAQGSVHRRCVPALLKACVVSFAVAVQPRKFEPKRRRPTRKHLPALRKSLSRYESFEFPDGTGAGWTAPATAPFLNSAPINALRSVYIAEPRQELTQKKHLLVILHLCQLLAHDKGCPSQHEQLVGIGVGFRLNVFIARHQRAVLLVAICRQHHRGPADHLGILVLDYEACPPYRLATHRPESLMGAPLGPCFIEDGIKLGDPHQNARVMVGVDIRRNVIIARTQLIVVVGANGPQLHRGAAYHLVLLVLDYAARPPSRFATHQPDSLMDAPLGPCFVEDGIKLGAPHQDARVVVGVDFRRRVIIARTQRILAVAANGLQHHRGAAVHPVLLVLDYAARPPSRFATHQPDSLMDAPLGPCFVEDGIKLGAPHQDARVVVGVDFRRNVIIARTQRIVAVAANGPQHHRGAADHPVLLVLDYAARPPSRFATHQPDSLMDAPLGPCFVEDGIKLGAPHQDARVVVGVDFRRNVIIARTQRILAVAANGLQHHRGAAVHPVLLVLDYAARPPSRFATHQPDSLMDAPLGPCFVEDGIKLGAPHQDARVVVGVDFRRNVIIARTQRIVAVAANGPQHHRGAADHPVLLVLDNTARPPSRFAMYRSCALTGAVLAGLF</sequence>
<comment type="caution">
    <text evidence="1">The sequence shown here is derived from an EMBL/GenBank/DDBJ whole genome shotgun (WGS) entry which is preliminary data.</text>
</comment>
<dbReference type="AlphaFoldDB" id="A0AAQ4EY65"/>
<organism evidence="1 2">
    <name type="scientific">Amblyomma americanum</name>
    <name type="common">Lone star tick</name>
    <dbReference type="NCBI Taxonomy" id="6943"/>
    <lineage>
        <taxon>Eukaryota</taxon>
        <taxon>Metazoa</taxon>
        <taxon>Ecdysozoa</taxon>
        <taxon>Arthropoda</taxon>
        <taxon>Chelicerata</taxon>
        <taxon>Arachnida</taxon>
        <taxon>Acari</taxon>
        <taxon>Parasitiformes</taxon>
        <taxon>Ixodida</taxon>
        <taxon>Ixodoidea</taxon>
        <taxon>Ixodidae</taxon>
        <taxon>Amblyomminae</taxon>
        <taxon>Amblyomma</taxon>
    </lineage>
</organism>
<accession>A0AAQ4EY65</accession>
<gene>
    <name evidence="1" type="ORF">V5799_018859</name>
</gene>
<keyword evidence="2" id="KW-1185">Reference proteome</keyword>
<reference evidence="1 2" key="1">
    <citation type="journal article" date="2023" name="Arcadia Sci">
        <title>De novo assembly of a long-read Amblyomma americanum tick genome.</title>
        <authorList>
            <person name="Chou S."/>
            <person name="Poskanzer K.E."/>
            <person name="Rollins M."/>
            <person name="Thuy-Boun P.S."/>
        </authorList>
    </citation>
    <scope>NUCLEOTIDE SEQUENCE [LARGE SCALE GENOMIC DNA]</scope>
    <source>
        <strain evidence="1">F_SG_1</strain>
        <tissue evidence="1">Salivary glands</tissue>
    </source>
</reference>
<protein>
    <submittedName>
        <fullName evidence="1">Uncharacterized protein</fullName>
    </submittedName>
</protein>
<evidence type="ECO:0000313" key="2">
    <source>
        <dbReference type="Proteomes" id="UP001321473"/>
    </source>
</evidence>